<dbReference type="EnsemblPlants" id="Pp3c8_13590V3.1">
    <property type="protein sequence ID" value="Pp3c8_13590V3.1"/>
    <property type="gene ID" value="Pp3c8_13590"/>
</dbReference>
<dbReference type="GeneID" id="112285327"/>
<reference evidence="2 4" key="1">
    <citation type="journal article" date="2008" name="Science">
        <title>The Physcomitrella genome reveals evolutionary insights into the conquest of land by plants.</title>
        <authorList>
            <person name="Rensing S."/>
            <person name="Lang D."/>
            <person name="Zimmer A."/>
            <person name="Terry A."/>
            <person name="Salamov A."/>
            <person name="Shapiro H."/>
            <person name="Nishiyama T."/>
            <person name="Perroud P.-F."/>
            <person name="Lindquist E."/>
            <person name="Kamisugi Y."/>
            <person name="Tanahashi T."/>
            <person name="Sakakibara K."/>
            <person name="Fujita T."/>
            <person name="Oishi K."/>
            <person name="Shin-I T."/>
            <person name="Kuroki Y."/>
            <person name="Toyoda A."/>
            <person name="Suzuki Y."/>
            <person name="Hashimoto A."/>
            <person name="Yamaguchi K."/>
            <person name="Sugano A."/>
            <person name="Kohara Y."/>
            <person name="Fujiyama A."/>
            <person name="Anterola A."/>
            <person name="Aoki S."/>
            <person name="Ashton N."/>
            <person name="Barbazuk W.B."/>
            <person name="Barker E."/>
            <person name="Bennetzen J."/>
            <person name="Bezanilla M."/>
            <person name="Blankenship R."/>
            <person name="Cho S.H."/>
            <person name="Dutcher S."/>
            <person name="Estelle M."/>
            <person name="Fawcett J.A."/>
            <person name="Gundlach H."/>
            <person name="Hanada K."/>
            <person name="Heyl A."/>
            <person name="Hicks K.A."/>
            <person name="Hugh J."/>
            <person name="Lohr M."/>
            <person name="Mayer K."/>
            <person name="Melkozernov A."/>
            <person name="Murata T."/>
            <person name="Nelson D."/>
            <person name="Pils B."/>
            <person name="Prigge M."/>
            <person name="Reiss B."/>
            <person name="Renner T."/>
            <person name="Rombauts S."/>
            <person name="Rushton P."/>
            <person name="Sanderfoot A."/>
            <person name="Schween G."/>
            <person name="Shiu S.-H."/>
            <person name="Stueber K."/>
            <person name="Theodoulou F.L."/>
            <person name="Tu H."/>
            <person name="Van de Peer Y."/>
            <person name="Verrier P.J."/>
            <person name="Waters E."/>
            <person name="Wood A."/>
            <person name="Yang L."/>
            <person name="Cove D."/>
            <person name="Cuming A."/>
            <person name="Hasebe M."/>
            <person name="Lucas S."/>
            <person name="Mishler D.B."/>
            <person name="Reski R."/>
            <person name="Grigoriev I."/>
            <person name="Quatrano R.S."/>
            <person name="Boore J.L."/>
        </authorList>
    </citation>
    <scope>NUCLEOTIDE SEQUENCE [LARGE SCALE GENOMIC DNA]</scope>
    <source>
        <strain evidence="3 4">cv. Gransden 2004</strain>
    </source>
</reference>
<dbReference type="Gramene" id="Pp3c8_13590V3.5">
    <property type="protein sequence ID" value="Pp3c8_13590V3.5"/>
    <property type="gene ID" value="Pp3c8_13590"/>
</dbReference>
<dbReference type="EnsemblPlants" id="Pp3c8_13590V3.5">
    <property type="protein sequence ID" value="Pp3c8_13590V3.5"/>
    <property type="gene ID" value="Pp3c8_13590"/>
</dbReference>
<sequence length="482" mass="53610">MGSGLTEEVLCQECGGKHAGKCSIERIFAALSVYLSQGFQGATRWSVSDTTAGLLKLYNRHAKEGAVDTIKGVEIRDRAELEEMLEWLRWSTAAYEKDRHTFLTSMQLRDRDLVRLSKSAVNKPAYFIVVYHAKKYVVIGIRGTYNTTDILTDLCPHNEPFQKGTAHSGMLGAAKWLLENEGPVLKRLLAENSGYKLVLTGHSLGGGVAALLTMMIYSTSWSWFIPTSLGIFRHNIKCWGYGCAPCVDRTLAERETFIRNVVLQDDVVPRVNPAAIEVLREEIQDTSFSESVKGEKLKFVAGTMERIHVGNIIKSTNEIGVSVYQKLHEAYVEHGLPSLGCSSSDSSNSNMRIEGSSLPNVKMYDSDTSPEIAAKAIVAVANEPGASRQELEKRRLFVPGVLYHIRRQKIKREERMTALPIPARPFIAGQEAPRGSKYKYRVICGTDPSARFSRIIISKNLISDHSCYNIRDSILDALKSCS</sequence>
<dbReference type="InterPro" id="IPR002921">
    <property type="entry name" value="Fungal_lipase-type"/>
</dbReference>
<dbReference type="GO" id="GO:0006629">
    <property type="term" value="P:lipid metabolic process"/>
    <property type="evidence" value="ECO:0007669"/>
    <property type="project" value="InterPro"/>
</dbReference>
<dbReference type="PaxDb" id="3218-PP1S184_137V6.1"/>
<dbReference type="EnsemblPlants" id="Pp3c8_13590V3.4">
    <property type="protein sequence ID" value="Pp3c8_13590V3.4"/>
    <property type="gene ID" value="Pp3c8_13590"/>
</dbReference>
<organism evidence="2">
    <name type="scientific">Physcomitrium patens</name>
    <name type="common">Spreading-leaved earth moss</name>
    <name type="synonym">Physcomitrella patens</name>
    <dbReference type="NCBI Taxonomy" id="3218"/>
    <lineage>
        <taxon>Eukaryota</taxon>
        <taxon>Viridiplantae</taxon>
        <taxon>Streptophyta</taxon>
        <taxon>Embryophyta</taxon>
        <taxon>Bryophyta</taxon>
        <taxon>Bryophytina</taxon>
        <taxon>Bryopsida</taxon>
        <taxon>Funariidae</taxon>
        <taxon>Funariales</taxon>
        <taxon>Funariaceae</taxon>
        <taxon>Physcomitrium</taxon>
    </lineage>
</organism>
<dbReference type="CDD" id="cd00519">
    <property type="entry name" value="Lipase_3"/>
    <property type="match status" value="1"/>
</dbReference>
<feature type="domain" description="Fungal lipase-type" evidence="1">
    <location>
        <begin position="138"/>
        <end position="273"/>
    </location>
</feature>
<dbReference type="RefSeq" id="XP_024381802.1">
    <property type="nucleotide sequence ID" value="XM_024526034.2"/>
</dbReference>
<proteinExistence type="predicted"/>
<dbReference type="Gramene" id="Pp3c8_13590V3.1">
    <property type="protein sequence ID" value="Pp3c8_13590V3.1"/>
    <property type="gene ID" value="Pp3c8_13590"/>
</dbReference>
<name>A0A2K1K733_PHYPA</name>
<dbReference type="OrthoDB" id="438440at2759"/>
<dbReference type="RefSeq" id="XP_024381801.1">
    <property type="nucleotide sequence ID" value="XM_024526033.2"/>
</dbReference>
<dbReference type="EnsemblPlants" id="Pp3c8_13590V3.3">
    <property type="protein sequence ID" value="Pp3c8_13590V3.3"/>
    <property type="gene ID" value="Pp3c8_13590"/>
</dbReference>
<dbReference type="Gramene" id="Pp3c8_13590V3.4">
    <property type="protein sequence ID" value="Pp3c8_13590V3.4"/>
    <property type="gene ID" value="Pp3c8_13590"/>
</dbReference>
<dbReference type="Gramene" id="Pp3c8_13590V3.3">
    <property type="protein sequence ID" value="Pp3c8_13590V3.3"/>
    <property type="gene ID" value="Pp3c8_13590"/>
</dbReference>
<dbReference type="Gramene" id="Pp3c8_13590V3.2">
    <property type="protein sequence ID" value="Pp3c8_13590V3.2"/>
    <property type="gene ID" value="Pp3c8_13590"/>
</dbReference>
<dbReference type="InterPro" id="IPR029058">
    <property type="entry name" value="AB_hydrolase_fold"/>
</dbReference>
<dbReference type="AlphaFoldDB" id="A0A2K1K733"/>
<dbReference type="Pfam" id="PF01764">
    <property type="entry name" value="Lipase_3"/>
    <property type="match status" value="1"/>
</dbReference>
<keyword evidence="4" id="KW-1185">Reference proteome</keyword>
<dbReference type="KEGG" id="ppp:112285327"/>
<dbReference type="RefSeq" id="XP_024381804.1">
    <property type="nucleotide sequence ID" value="XM_024526036.2"/>
</dbReference>
<dbReference type="Gramene" id="Pp3c8_13590V3.6">
    <property type="protein sequence ID" value="Pp3c8_13590V3.6"/>
    <property type="gene ID" value="Pp3c8_13590"/>
</dbReference>
<dbReference type="EMBL" id="ABEU02000008">
    <property type="protein sequence ID" value="PNR49590.1"/>
    <property type="molecule type" value="Genomic_DNA"/>
</dbReference>
<dbReference type="SUPFAM" id="SSF53474">
    <property type="entry name" value="alpha/beta-Hydrolases"/>
    <property type="match status" value="1"/>
</dbReference>
<protein>
    <recommendedName>
        <fullName evidence="1">Fungal lipase-type domain-containing protein</fullName>
    </recommendedName>
</protein>
<dbReference type="Gene3D" id="3.40.50.1820">
    <property type="entry name" value="alpha/beta hydrolase"/>
    <property type="match status" value="1"/>
</dbReference>
<dbReference type="Proteomes" id="UP000006727">
    <property type="component" value="Chromosome 8"/>
</dbReference>
<dbReference type="RefSeq" id="XP_073391959.1">
    <property type="nucleotide sequence ID" value="XM_073535858.1"/>
</dbReference>
<dbReference type="EnsemblPlants" id="Pp3c8_13590V3.6">
    <property type="protein sequence ID" value="Pp3c8_13590V3.6"/>
    <property type="gene ID" value="Pp3c8_13590"/>
</dbReference>
<dbReference type="OMA" id="KCSIERI"/>
<evidence type="ECO:0000259" key="1">
    <source>
        <dbReference type="Pfam" id="PF01764"/>
    </source>
</evidence>
<dbReference type="EnsemblPlants" id="Pp3c8_13590V3.2">
    <property type="protein sequence ID" value="Pp3c8_13590V3.2"/>
    <property type="gene ID" value="Pp3c8_13590"/>
</dbReference>
<reference evidence="2 4" key="2">
    <citation type="journal article" date="2018" name="Plant J.">
        <title>The Physcomitrella patens chromosome-scale assembly reveals moss genome structure and evolution.</title>
        <authorList>
            <person name="Lang D."/>
            <person name="Ullrich K.K."/>
            <person name="Murat F."/>
            <person name="Fuchs J."/>
            <person name="Jenkins J."/>
            <person name="Haas F.B."/>
            <person name="Piednoel M."/>
            <person name="Gundlach H."/>
            <person name="Van Bel M."/>
            <person name="Meyberg R."/>
            <person name="Vives C."/>
            <person name="Morata J."/>
            <person name="Symeonidi A."/>
            <person name="Hiss M."/>
            <person name="Muchero W."/>
            <person name="Kamisugi Y."/>
            <person name="Saleh O."/>
            <person name="Blanc G."/>
            <person name="Decker E.L."/>
            <person name="van Gessel N."/>
            <person name="Grimwood J."/>
            <person name="Hayes R.D."/>
            <person name="Graham S.W."/>
            <person name="Gunter L.E."/>
            <person name="McDaniel S.F."/>
            <person name="Hoernstein S.N.W."/>
            <person name="Larsson A."/>
            <person name="Li F.W."/>
            <person name="Perroud P.F."/>
            <person name="Phillips J."/>
            <person name="Ranjan P."/>
            <person name="Rokshar D.S."/>
            <person name="Rothfels C.J."/>
            <person name="Schneider L."/>
            <person name="Shu S."/>
            <person name="Stevenson D.W."/>
            <person name="Thummler F."/>
            <person name="Tillich M."/>
            <person name="Villarreal Aguilar J.C."/>
            <person name="Widiez T."/>
            <person name="Wong G.K."/>
            <person name="Wymore A."/>
            <person name="Zhang Y."/>
            <person name="Zimmer A.D."/>
            <person name="Quatrano R.S."/>
            <person name="Mayer K.F.X."/>
            <person name="Goodstein D."/>
            <person name="Casacuberta J.M."/>
            <person name="Vandepoele K."/>
            <person name="Reski R."/>
            <person name="Cuming A.C."/>
            <person name="Tuskan G.A."/>
            <person name="Maumus F."/>
            <person name="Salse J."/>
            <person name="Schmutz J."/>
            <person name="Rensing S.A."/>
        </authorList>
    </citation>
    <scope>NUCLEOTIDE SEQUENCE [LARGE SCALE GENOMIC DNA]</scope>
    <source>
        <strain evidence="3 4">cv. Gransden 2004</strain>
    </source>
</reference>
<evidence type="ECO:0000313" key="2">
    <source>
        <dbReference type="EMBL" id="PNR49590.1"/>
    </source>
</evidence>
<dbReference type="PANTHER" id="PTHR47418">
    <property type="entry name" value="ALPHA/BETA-HYDROLASES SUPERFAMILY PROTEIN"/>
    <property type="match status" value="1"/>
</dbReference>
<dbReference type="RefSeq" id="XP_024381805.1">
    <property type="nucleotide sequence ID" value="XM_024526037.2"/>
</dbReference>
<accession>A0A2K1K733</accession>
<gene>
    <name evidence="3" type="primary">LOC112285327</name>
    <name evidence="2" type="ORF">PHYPA_011486</name>
</gene>
<evidence type="ECO:0000313" key="4">
    <source>
        <dbReference type="Proteomes" id="UP000006727"/>
    </source>
</evidence>
<evidence type="ECO:0000313" key="3">
    <source>
        <dbReference type="EnsemblPlants" id="Pp3c8_13590V3.1"/>
    </source>
</evidence>
<reference evidence="3" key="3">
    <citation type="submission" date="2020-12" db="UniProtKB">
        <authorList>
            <consortium name="EnsemblPlants"/>
        </authorList>
    </citation>
    <scope>IDENTIFICATION</scope>
</reference>